<reference evidence="1 2" key="1">
    <citation type="submission" date="2019-05" db="EMBL/GenBank/DDBJ databases">
        <title>Emergence of the Ug99 lineage of the wheat stem rust pathogen through somatic hybridization.</title>
        <authorList>
            <person name="Li F."/>
            <person name="Upadhyaya N.M."/>
            <person name="Sperschneider J."/>
            <person name="Matny O."/>
            <person name="Nguyen-Phuc H."/>
            <person name="Mago R."/>
            <person name="Raley C."/>
            <person name="Miller M.E."/>
            <person name="Silverstein K.A.T."/>
            <person name="Henningsen E."/>
            <person name="Hirsch C.D."/>
            <person name="Visser B."/>
            <person name="Pretorius Z.A."/>
            <person name="Steffenson B.J."/>
            <person name="Schwessinger B."/>
            <person name="Dodds P.N."/>
            <person name="Figueroa M."/>
        </authorList>
    </citation>
    <scope>NUCLEOTIDE SEQUENCE [LARGE SCALE GENOMIC DNA]</scope>
    <source>
        <strain evidence="1 2">Ug99</strain>
    </source>
</reference>
<proteinExistence type="predicted"/>
<name>A0A5B0QHF3_PUCGR</name>
<evidence type="ECO:0000313" key="1">
    <source>
        <dbReference type="EMBL" id="KAA1112459.1"/>
    </source>
</evidence>
<dbReference type="AlphaFoldDB" id="A0A5B0QHF3"/>
<sequence>MQELKRKSSGNKSRIAVFDAVKFWSDVRSTPRKVIIPGSLALLFGSVGQS</sequence>
<dbReference type="Proteomes" id="UP000325313">
    <property type="component" value="Unassembled WGS sequence"/>
</dbReference>
<comment type="caution">
    <text evidence="1">The sequence shown here is derived from an EMBL/GenBank/DDBJ whole genome shotgun (WGS) entry which is preliminary data.</text>
</comment>
<gene>
    <name evidence="1" type="ORF">PGTUg99_013510</name>
</gene>
<accession>A0A5B0QHF3</accession>
<dbReference type="EMBL" id="VDEP01000277">
    <property type="protein sequence ID" value="KAA1112459.1"/>
    <property type="molecule type" value="Genomic_DNA"/>
</dbReference>
<evidence type="ECO:0000313" key="2">
    <source>
        <dbReference type="Proteomes" id="UP000325313"/>
    </source>
</evidence>
<organism evidence="1 2">
    <name type="scientific">Puccinia graminis f. sp. tritici</name>
    <dbReference type="NCBI Taxonomy" id="56615"/>
    <lineage>
        <taxon>Eukaryota</taxon>
        <taxon>Fungi</taxon>
        <taxon>Dikarya</taxon>
        <taxon>Basidiomycota</taxon>
        <taxon>Pucciniomycotina</taxon>
        <taxon>Pucciniomycetes</taxon>
        <taxon>Pucciniales</taxon>
        <taxon>Pucciniaceae</taxon>
        <taxon>Puccinia</taxon>
    </lineage>
</organism>
<protein>
    <submittedName>
        <fullName evidence="1">Uncharacterized protein</fullName>
    </submittedName>
</protein>